<dbReference type="EMBL" id="OV651816">
    <property type="protein sequence ID" value="CAH1109675.1"/>
    <property type="molecule type" value="Genomic_DNA"/>
</dbReference>
<dbReference type="Proteomes" id="UP001153636">
    <property type="component" value="Chromosome 4"/>
</dbReference>
<proteinExistence type="predicted"/>
<protein>
    <submittedName>
        <fullName evidence="1">Uncharacterized protein</fullName>
    </submittedName>
</protein>
<evidence type="ECO:0000313" key="1">
    <source>
        <dbReference type="EMBL" id="CAH1109675.1"/>
    </source>
</evidence>
<organism evidence="1 2">
    <name type="scientific">Psylliodes chrysocephalus</name>
    <dbReference type="NCBI Taxonomy" id="3402493"/>
    <lineage>
        <taxon>Eukaryota</taxon>
        <taxon>Metazoa</taxon>
        <taxon>Ecdysozoa</taxon>
        <taxon>Arthropoda</taxon>
        <taxon>Hexapoda</taxon>
        <taxon>Insecta</taxon>
        <taxon>Pterygota</taxon>
        <taxon>Neoptera</taxon>
        <taxon>Endopterygota</taxon>
        <taxon>Coleoptera</taxon>
        <taxon>Polyphaga</taxon>
        <taxon>Cucujiformia</taxon>
        <taxon>Chrysomeloidea</taxon>
        <taxon>Chrysomelidae</taxon>
        <taxon>Galerucinae</taxon>
        <taxon>Alticini</taxon>
        <taxon>Psylliodes</taxon>
    </lineage>
</organism>
<keyword evidence="2" id="KW-1185">Reference proteome</keyword>
<evidence type="ECO:0000313" key="2">
    <source>
        <dbReference type="Proteomes" id="UP001153636"/>
    </source>
</evidence>
<reference evidence="1" key="1">
    <citation type="submission" date="2022-01" db="EMBL/GenBank/DDBJ databases">
        <authorList>
            <person name="King R."/>
        </authorList>
    </citation>
    <scope>NUCLEOTIDE SEQUENCE</scope>
</reference>
<dbReference type="OrthoDB" id="7741006at2759"/>
<sequence>MRVYKSDGSFVEDINDTEFGWYFTEIIVDESEDKFEEINKETRYISKLKKSLPKQYESLDFPIIEEHKTILIEKINPKIKIEHIYEIESCSNDEPQTNEEVVNSVDINFPPNEKLAEMVTPCNTETKILLSIINYSKYKTLVKENTTGDLMKTVNIKTTNLKNLINDKRTSITQDMFSEIINYHATKEDNMMSLMMELILTDVDCDIQDIVDSNVETEKKVILPQFILQSCDIDNSLSSNSTNKDESRIENNNYLQVSNRSNILNSIGLSNEDKSIQSICEETFEMHQVLADIRKSFQMQIHLC</sequence>
<gene>
    <name evidence="1" type="ORF">PSYICH_LOCUS9977</name>
</gene>
<dbReference type="AlphaFoldDB" id="A0A9P0D1M6"/>
<accession>A0A9P0D1M6</accession>
<name>A0A9P0D1M6_9CUCU</name>